<keyword evidence="4" id="KW-0235">DNA replication</keyword>
<dbReference type="STRING" id="1122180.Lokhon_00856"/>
<keyword evidence="3 8" id="KW-0548">Nucleotidyltransferase</keyword>
<evidence type="ECO:0000256" key="1">
    <source>
        <dbReference type="ARBA" id="ARBA00012417"/>
    </source>
</evidence>
<keyword evidence="2 8" id="KW-0808">Transferase</keyword>
<dbReference type="HOGENOM" id="CLU_068860_1_0_5"/>
<proteinExistence type="inferred from homology"/>
<dbReference type="InterPro" id="IPR005790">
    <property type="entry name" value="DNA_polIII_delta"/>
</dbReference>
<protein>
    <recommendedName>
        <fullName evidence="1">DNA-directed DNA polymerase</fullName>
        <ecNumber evidence="1">2.7.7.7</ecNumber>
    </recommendedName>
</protein>
<evidence type="ECO:0000256" key="5">
    <source>
        <dbReference type="ARBA" id="ARBA00022932"/>
    </source>
</evidence>
<gene>
    <name evidence="8" type="ORF">Lokhon_00856</name>
</gene>
<dbReference type="AlphaFoldDB" id="A0A017HG36"/>
<dbReference type="InterPro" id="IPR008921">
    <property type="entry name" value="DNA_pol3_clamp-load_cplx_C"/>
</dbReference>
<keyword evidence="5" id="KW-0239">DNA-directed DNA polymerase</keyword>
<dbReference type="Proteomes" id="UP000025047">
    <property type="component" value="Unassembled WGS sequence"/>
</dbReference>
<evidence type="ECO:0000256" key="4">
    <source>
        <dbReference type="ARBA" id="ARBA00022705"/>
    </source>
</evidence>
<reference evidence="8 9" key="1">
    <citation type="submission" date="2013-03" db="EMBL/GenBank/DDBJ databases">
        <authorList>
            <person name="Fiebig A."/>
            <person name="Goeker M."/>
            <person name="Klenk H.-P.P."/>
        </authorList>
    </citation>
    <scope>NUCLEOTIDE SEQUENCE [LARGE SCALE GENOMIC DNA]</scope>
    <source>
        <strain evidence="8 9">DSM 17492</strain>
    </source>
</reference>
<evidence type="ECO:0000256" key="3">
    <source>
        <dbReference type="ARBA" id="ARBA00022695"/>
    </source>
</evidence>
<dbReference type="SUPFAM" id="SSF48019">
    <property type="entry name" value="post-AAA+ oligomerization domain-like"/>
    <property type="match status" value="1"/>
</dbReference>
<dbReference type="GO" id="GO:0003887">
    <property type="term" value="F:DNA-directed DNA polymerase activity"/>
    <property type="evidence" value="ECO:0007669"/>
    <property type="project" value="UniProtKB-KW"/>
</dbReference>
<comment type="caution">
    <text evidence="8">The sequence shown here is derived from an EMBL/GenBank/DDBJ whole genome shotgun (WGS) entry which is preliminary data.</text>
</comment>
<dbReference type="PATRIC" id="fig|1122180.6.peg.850"/>
<dbReference type="GO" id="GO:0009360">
    <property type="term" value="C:DNA polymerase III complex"/>
    <property type="evidence" value="ECO:0007669"/>
    <property type="project" value="TreeGrafter"/>
</dbReference>
<dbReference type="OrthoDB" id="9804983at2"/>
<dbReference type="Gene3D" id="1.20.272.10">
    <property type="match status" value="1"/>
</dbReference>
<evidence type="ECO:0000256" key="2">
    <source>
        <dbReference type="ARBA" id="ARBA00022679"/>
    </source>
</evidence>
<evidence type="ECO:0000256" key="7">
    <source>
        <dbReference type="ARBA" id="ARBA00049244"/>
    </source>
</evidence>
<dbReference type="GO" id="GO:0006261">
    <property type="term" value="P:DNA-templated DNA replication"/>
    <property type="evidence" value="ECO:0007669"/>
    <property type="project" value="TreeGrafter"/>
</dbReference>
<dbReference type="EMBL" id="APGJ01000003">
    <property type="protein sequence ID" value="EYD73326.1"/>
    <property type="molecule type" value="Genomic_DNA"/>
</dbReference>
<name>A0A017HG36_9RHOB</name>
<dbReference type="PANTHER" id="PTHR34388:SF1">
    <property type="entry name" value="DNA POLYMERASE III SUBUNIT DELTA"/>
    <property type="match status" value="1"/>
</dbReference>
<accession>A0A017HG36</accession>
<comment type="similarity">
    <text evidence="6">Belongs to the DNA polymerase HolA subunit family.</text>
</comment>
<dbReference type="GO" id="GO:0003677">
    <property type="term" value="F:DNA binding"/>
    <property type="evidence" value="ECO:0007669"/>
    <property type="project" value="InterPro"/>
</dbReference>
<dbReference type="PANTHER" id="PTHR34388">
    <property type="entry name" value="DNA POLYMERASE III SUBUNIT DELTA"/>
    <property type="match status" value="1"/>
</dbReference>
<comment type="catalytic activity">
    <reaction evidence="7">
        <text>DNA(n) + a 2'-deoxyribonucleoside 5'-triphosphate = DNA(n+1) + diphosphate</text>
        <dbReference type="Rhea" id="RHEA:22508"/>
        <dbReference type="Rhea" id="RHEA-COMP:17339"/>
        <dbReference type="Rhea" id="RHEA-COMP:17340"/>
        <dbReference type="ChEBI" id="CHEBI:33019"/>
        <dbReference type="ChEBI" id="CHEBI:61560"/>
        <dbReference type="ChEBI" id="CHEBI:173112"/>
        <dbReference type="EC" id="2.7.7.7"/>
    </reaction>
</comment>
<keyword evidence="9" id="KW-1185">Reference proteome</keyword>
<evidence type="ECO:0000313" key="9">
    <source>
        <dbReference type="Proteomes" id="UP000025047"/>
    </source>
</evidence>
<dbReference type="eggNOG" id="COG1466">
    <property type="taxonomic scope" value="Bacteria"/>
</dbReference>
<dbReference type="RefSeq" id="WP_017927649.1">
    <property type="nucleotide sequence ID" value="NZ_KB822996.1"/>
</dbReference>
<dbReference type="NCBIfam" id="TIGR01128">
    <property type="entry name" value="holA"/>
    <property type="match status" value="1"/>
</dbReference>
<evidence type="ECO:0000256" key="6">
    <source>
        <dbReference type="ARBA" id="ARBA00034754"/>
    </source>
</evidence>
<sequence>MKLSARDAAAFFRKPDPKIAGALIWGEDVMRVAQRRAEVIAGLAGPDAETEMRLARLPAADLRRDGAALIDAVKAQGFFPGPRVVFVEGATDGLAPLFTEAFKAWKPGDAQILATAGQLPAKSALRKLFEAQPMAVSIGLYDDPPGPEEIAAIRAAAGVPEPDPEGQALLQELSRALDPGAFRMTMEKLGLYKHGETTPTSADDIAAVAPRSTEAETDALLAVVAEGRAPQIAALLRRLYAQGTTPVSLCIMALRHFRQLHAVASDPGGPGQGIARLRPPVWGPRRDAMTRQAGGWGRDRLERAVTLLIETDLQLRSASRAPAQALVERALIRLAMMARR</sequence>
<dbReference type="EC" id="2.7.7.7" evidence="1"/>
<evidence type="ECO:0000313" key="8">
    <source>
        <dbReference type="EMBL" id="EYD73326.1"/>
    </source>
</evidence>
<organism evidence="8 9">
    <name type="scientific">Limimaricola hongkongensis DSM 17492</name>
    <dbReference type="NCBI Taxonomy" id="1122180"/>
    <lineage>
        <taxon>Bacteria</taxon>
        <taxon>Pseudomonadati</taxon>
        <taxon>Pseudomonadota</taxon>
        <taxon>Alphaproteobacteria</taxon>
        <taxon>Rhodobacterales</taxon>
        <taxon>Paracoccaceae</taxon>
        <taxon>Limimaricola</taxon>
    </lineage>
</organism>